<dbReference type="InterPro" id="IPR016181">
    <property type="entry name" value="Acyl_CoA_acyltransferase"/>
</dbReference>
<dbReference type="GO" id="GO:0031417">
    <property type="term" value="C:NatC complex"/>
    <property type="evidence" value="ECO:0007669"/>
    <property type="project" value="TreeGrafter"/>
</dbReference>
<dbReference type="Proteomes" id="UP000095284">
    <property type="component" value="Unplaced"/>
</dbReference>
<dbReference type="eggNOG" id="KOG3139">
    <property type="taxonomic scope" value="Eukaryota"/>
</dbReference>
<accession>A0A1I7RNV1</accession>
<dbReference type="GO" id="GO:0004596">
    <property type="term" value="F:protein-N-terminal amino-acid acetyltransferase activity"/>
    <property type="evidence" value="ECO:0007669"/>
    <property type="project" value="InterPro"/>
</dbReference>
<dbReference type="Gene3D" id="3.40.630.30">
    <property type="match status" value="1"/>
</dbReference>
<evidence type="ECO:0000256" key="3">
    <source>
        <dbReference type="ARBA" id="ARBA00024025"/>
    </source>
</evidence>
<evidence type="ECO:0000313" key="6">
    <source>
        <dbReference type="Proteomes" id="UP000095284"/>
    </source>
</evidence>
<feature type="compositionally biased region" description="Basic and acidic residues" evidence="4">
    <location>
        <begin position="112"/>
        <end position="121"/>
    </location>
</feature>
<evidence type="ECO:0000259" key="5">
    <source>
        <dbReference type="PROSITE" id="PS51186"/>
    </source>
</evidence>
<comment type="similarity">
    <text evidence="3">Belongs to the acetyltransferase family. MAK3 subfamily.</text>
</comment>
<keyword evidence="2" id="KW-0012">Acyltransferase</keyword>
<dbReference type="SUPFAM" id="SSF55729">
    <property type="entry name" value="Acyl-CoA N-acyltransferases (Nat)"/>
    <property type="match status" value="1"/>
</dbReference>
<protein>
    <submittedName>
        <fullName evidence="7">N-acetyltransferase domain-containing protein</fullName>
    </submittedName>
</protein>
<evidence type="ECO:0000256" key="2">
    <source>
        <dbReference type="ARBA" id="ARBA00023315"/>
    </source>
</evidence>
<evidence type="ECO:0000313" key="7">
    <source>
        <dbReference type="WBParaSite" id="BXY_0239000.1"/>
    </source>
</evidence>
<dbReference type="InterPro" id="IPR000182">
    <property type="entry name" value="GNAT_dom"/>
</dbReference>
<dbReference type="PROSITE" id="PS51186">
    <property type="entry name" value="GNAT"/>
    <property type="match status" value="1"/>
</dbReference>
<dbReference type="WBParaSite" id="BXY_0239000.1">
    <property type="protein sequence ID" value="BXY_0239000.1"/>
    <property type="gene ID" value="BXY_0239000"/>
</dbReference>
<keyword evidence="1" id="KW-0808">Transferase</keyword>
<dbReference type="CDD" id="cd04301">
    <property type="entry name" value="NAT_SF"/>
    <property type="match status" value="1"/>
</dbReference>
<feature type="domain" description="N-acetyltransferase" evidence="5">
    <location>
        <begin position="135"/>
        <end position="290"/>
    </location>
</feature>
<sequence length="320" mass="36535">MASIFQSPRKPLFDRVFMTEPGAIQGLVKDTIDRLRNVDRLIHGKNQNPRTSDPGIPKENRRSKTNTSPEQLIHDKENVTVPVLGQSTHNRDITKSVQPSTSQRRPSNPRKSTADVIKDTQSKNMPTSAKSPDDVCIIPFTDEKTDLKPLMKVVGAELSEPYSIYTYRYFVQNWPDLSFLAKVKATGEIIGAIVCKDEVIGVPTHLYRKGYIAMLAVNVEWRKLGLGSRLVLRAIEELKKRRCNEVLLETESTNGGSLSLYERLGFCRDDRMHRYYLNGEDAFRLRYFIGDYHELPEELLPELEMDDCPDMDCCDDHSLD</sequence>
<reference evidence="7" key="1">
    <citation type="submission" date="2016-11" db="UniProtKB">
        <authorList>
            <consortium name="WormBaseParasite"/>
        </authorList>
    </citation>
    <scope>IDENTIFICATION</scope>
</reference>
<name>A0A1I7RNV1_BURXY</name>
<feature type="region of interest" description="Disordered" evidence="4">
    <location>
        <begin position="39"/>
        <end position="131"/>
    </location>
</feature>
<proteinExistence type="inferred from homology"/>
<dbReference type="AlphaFoldDB" id="A0A1I7RNV1"/>
<dbReference type="PANTHER" id="PTHR45896">
    <property type="entry name" value="N-ALPHA-ACETYLTRANSFERASE 30"/>
    <property type="match status" value="1"/>
</dbReference>
<organism evidence="6 7">
    <name type="scientific">Bursaphelenchus xylophilus</name>
    <name type="common">Pinewood nematode worm</name>
    <name type="synonym">Aphelenchoides xylophilus</name>
    <dbReference type="NCBI Taxonomy" id="6326"/>
    <lineage>
        <taxon>Eukaryota</taxon>
        <taxon>Metazoa</taxon>
        <taxon>Ecdysozoa</taxon>
        <taxon>Nematoda</taxon>
        <taxon>Chromadorea</taxon>
        <taxon>Rhabditida</taxon>
        <taxon>Tylenchina</taxon>
        <taxon>Tylenchomorpha</taxon>
        <taxon>Aphelenchoidea</taxon>
        <taxon>Aphelenchoididae</taxon>
        <taxon>Bursaphelenchus</taxon>
    </lineage>
</organism>
<evidence type="ECO:0000256" key="4">
    <source>
        <dbReference type="SAM" id="MobiDB-lite"/>
    </source>
</evidence>
<evidence type="ECO:0000256" key="1">
    <source>
        <dbReference type="ARBA" id="ARBA00022679"/>
    </source>
</evidence>
<dbReference type="PANTHER" id="PTHR45896:SF1">
    <property type="entry name" value="N-ALPHA-ACETYLTRANSFERASE 30"/>
    <property type="match status" value="1"/>
</dbReference>
<dbReference type="InterPro" id="IPR044542">
    <property type="entry name" value="NAA30-like"/>
</dbReference>
<dbReference type="Pfam" id="PF00583">
    <property type="entry name" value="Acetyltransf_1"/>
    <property type="match status" value="1"/>
</dbReference>
<feature type="compositionally biased region" description="Polar residues" evidence="4">
    <location>
        <begin position="95"/>
        <end position="111"/>
    </location>
</feature>